<evidence type="ECO:0000259" key="13">
    <source>
        <dbReference type="Pfam" id="PF16911"/>
    </source>
</evidence>
<dbReference type="Gene3D" id="3.30.559.10">
    <property type="entry name" value="Chloramphenicol acetyltransferase-like domain"/>
    <property type="match status" value="1"/>
</dbReference>
<dbReference type="Proteomes" id="UP000540698">
    <property type="component" value="Unassembled WGS sequence"/>
</dbReference>
<comment type="catalytic activity">
    <reaction evidence="1">
        <text>2 a mycocerosyl-[mycocerosic acid synthase] + a phthiocerol = a dimycocerosyl phthiocerol + 2 holo-[mycocerosic acid synthase].</text>
        <dbReference type="EC" id="2.3.1.282"/>
    </reaction>
</comment>
<dbReference type="InterPro" id="IPR023213">
    <property type="entry name" value="CAT-like_dom_sf"/>
</dbReference>
<proteinExistence type="inferred from homology"/>
<evidence type="ECO:0000256" key="7">
    <source>
        <dbReference type="ARBA" id="ARBA00022516"/>
    </source>
</evidence>
<evidence type="ECO:0000256" key="5">
    <source>
        <dbReference type="ARBA" id="ARBA00012866"/>
    </source>
</evidence>
<gene>
    <name evidence="14" type="ORF">HGB38_01765</name>
</gene>
<dbReference type="EMBL" id="JAAXOS010000001">
    <property type="protein sequence ID" value="NKY24966.1"/>
    <property type="molecule type" value="Genomic_DNA"/>
</dbReference>
<organism evidence="14 15">
    <name type="scientific">Nocardia gamkensis</name>
    <dbReference type="NCBI Taxonomy" id="352869"/>
    <lineage>
        <taxon>Bacteria</taxon>
        <taxon>Bacillati</taxon>
        <taxon>Actinomycetota</taxon>
        <taxon>Actinomycetes</taxon>
        <taxon>Mycobacteriales</taxon>
        <taxon>Nocardiaceae</taxon>
        <taxon>Nocardia</taxon>
    </lineage>
</organism>
<keyword evidence="8" id="KW-0808">Transferase</keyword>
<comment type="similarity">
    <text evidence="4">Belongs to the acyltransferase PapA5 family.</text>
</comment>
<evidence type="ECO:0000256" key="3">
    <source>
        <dbReference type="ARBA" id="ARBA00001907"/>
    </source>
</evidence>
<reference evidence="14 15" key="1">
    <citation type="submission" date="2020-04" db="EMBL/GenBank/DDBJ databases">
        <title>MicrobeNet Type strains.</title>
        <authorList>
            <person name="Nicholson A.C."/>
        </authorList>
    </citation>
    <scope>NUCLEOTIDE SEQUENCE [LARGE SCALE GENOMIC DNA]</scope>
    <source>
        <strain evidence="14 15">DSM 44956</strain>
    </source>
</reference>
<evidence type="ECO:0000313" key="15">
    <source>
        <dbReference type="Proteomes" id="UP000540698"/>
    </source>
</evidence>
<keyword evidence="9" id="KW-0012">Acyltransferase</keyword>
<keyword evidence="15" id="KW-1185">Reference proteome</keyword>
<evidence type="ECO:0000256" key="4">
    <source>
        <dbReference type="ARBA" id="ARBA00006558"/>
    </source>
</evidence>
<name>A0A7X6KZC1_9NOCA</name>
<evidence type="ECO:0000256" key="6">
    <source>
        <dbReference type="ARBA" id="ARBA00013449"/>
    </source>
</evidence>
<comment type="caution">
    <text evidence="14">The sequence shown here is derived from an EMBL/GenBank/DDBJ whole genome shotgun (WGS) entry which is preliminary data.</text>
</comment>
<dbReference type="GO" id="GO:0016746">
    <property type="term" value="F:acyltransferase activity"/>
    <property type="evidence" value="ECO:0007669"/>
    <property type="project" value="UniProtKB-KW"/>
</dbReference>
<evidence type="ECO:0000313" key="14">
    <source>
        <dbReference type="EMBL" id="NKY24966.1"/>
    </source>
</evidence>
<evidence type="ECO:0000256" key="1">
    <source>
        <dbReference type="ARBA" id="ARBA00000026"/>
    </source>
</evidence>
<dbReference type="EC" id="2.3.1.282" evidence="5"/>
<evidence type="ECO:0000256" key="8">
    <source>
        <dbReference type="ARBA" id="ARBA00022679"/>
    </source>
</evidence>
<feature type="domain" description="Phthiocerol/phthiodiolone dimycocerosyl transferase C-terminal" evidence="13">
    <location>
        <begin position="195"/>
        <end position="370"/>
    </location>
</feature>
<dbReference type="InterPro" id="IPR031641">
    <property type="entry name" value="PapA_C"/>
</dbReference>
<accession>A0A7X6KZC1</accession>
<evidence type="ECO:0000256" key="11">
    <source>
        <dbReference type="ARBA" id="ARBA00032317"/>
    </source>
</evidence>
<dbReference type="Gene3D" id="3.30.559.30">
    <property type="entry name" value="Nonribosomal peptide synthetase, condensation domain"/>
    <property type="match status" value="1"/>
</dbReference>
<evidence type="ECO:0000256" key="9">
    <source>
        <dbReference type="ARBA" id="ARBA00023315"/>
    </source>
</evidence>
<evidence type="ECO:0000256" key="10">
    <source>
        <dbReference type="ARBA" id="ARBA00030465"/>
    </source>
</evidence>
<protein>
    <recommendedName>
        <fullName evidence="6">Phthiocerol/phthiodiolone dimycocerosyl transferase</fullName>
        <ecNumber evidence="5">2.3.1.282</ecNumber>
    </recommendedName>
    <alternativeName>
        <fullName evidence="12">Acyltransferase PapA5</fullName>
    </alternativeName>
    <alternativeName>
        <fullName evidence="10">Phthiocerol/phthiodiolone O-acyltransferase</fullName>
    </alternativeName>
    <alternativeName>
        <fullName evidence="11">Polyketide synthase-associated protein A5</fullName>
    </alternativeName>
</protein>
<dbReference type="SUPFAM" id="SSF52777">
    <property type="entry name" value="CoA-dependent acyltransferases"/>
    <property type="match status" value="2"/>
</dbReference>
<evidence type="ECO:0000256" key="2">
    <source>
        <dbReference type="ARBA" id="ARBA00000625"/>
    </source>
</evidence>
<sequence length="399" mass="42817">MSARNSIRRLAPSEALFFDLGVFVGYSVRVRGVLDIPALSAAFEALRRSYPVLAAHVEIVDGHHLLVESPGPLPGVSVYAGDPGQPLSGANLDWGRALSGLHVVYDGDCASVTLVTHHCIADGHHSVAMLIDLWSLFTDTVGGRTPDTVLHDYPESMEKLFADRGISPPDIGSAEPARSAGIQLPAPGCTEPDRTMTQLRCHLSARVTDELIAFGRRHGVTVNGLVSAAIVRTEADVRNLRLADITYSYLVDLRTHVTPPVEFTAGTNVIGFAVYRAPAGSIELIDLARGINEQLRTDLADGRIQREALIAANNPAPPECGEVRCSNGGVVPPLRSPAGLEPVDCRPVPTGFPFPLYTIHRFSGRLSIELFVPAGESGDDIDAARRRIATLESHLRCLV</sequence>
<evidence type="ECO:0000256" key="12">
    <source>
        <dbReference type="ARBA" id="ARBA00033407"/>
    </source>
</evidence>
<dbReference type="RefSeq" id="WP_168434040.1">
    <property type="nucleotide sequence ID" value="NZ_JAAXOS010000001.1"/>
</dbReference>
<keyword evidence="7" id="KW-0443">Lipid metabolism</keyword>
<keyword evidence="7" id="KW-0444">Lipid biosynthesis</keyword>
<comment type="catalytic activity">
    <reaction evidence="2">
        <text>2 a mycocerosyl-[mycocerosic acid synthase] + a phenolphthiocerol = a dimycocerosyl phenolphthiocerol + 2 holo-[mycocerosic acid synthase].</text>
        <dbReference type="EC" id="2.3.1.282"/>
    </reaction>
</comment>
<dbReference type="Pfam" id="PF16911">
    <property type="entry name" value="PapA_C"/>
    <property type="match status" value="1"/>
</dbReference>
<comment type="catalytic activity">
    <reaction evidence="3">
        <text>2 a mycocerosyl-[mycocerosic acid synthase] + a phthiodiolone = a dimycocerosyl phthiodiolone + 2 holo-[mycocerosic acid synthase].</text>
        <dbReference type="EC" id="2.3.1.282"/>
    </reaction>
</comment>
<dbReference type="AlphaFoldDB" id="A0A7X6KZC1"/>